<proteinExistence type="predicted"/>
<evidence type="ECO:0000256" key="1">
    <source>
        <dbReference type="SAM" id="MobiDB-lite"/>
    </source>
</evidence>
<gene>
    <name evidence="3" type="ORF">RHTO0S_05e03026g</name>
</gene>
<feature type="region of interest" description="Disordered" evidence="1">
    <location>
        <begin position="1"/>
        <end position="23"/>
    </location>
</feature>
<feature type="transmembrane region" description="Helical" evidence="2">
    <location>
        <begin position="103"/>
        <end position="124"/>
    </location>
</feature>
<keyword evidence="2" id="KW-0472">Membrane</keyword>
<keyword evidence="2" id="KW-1133">Transmembrane helix</keyword>
<feature type="transmembrane region" description="Helical" evidence="2">
    <location>
        <begin position="51"/>
        <end position="70"/>
    </location>
</feature>
<feature type="compositionally biased region" description="Pro residues" evidence="1">
    <location>
        <begin position="1"/>
        <end position="20"/>
    </location>
</feature>
<organism evidence="3">
    <name type="scientific">Rhodotorula toruloides</name>
    <name type="common">Yeast</name>
    <name type="synonym">Rhodosporidium toruloides</name>
    <dbReference type="NCBI Taxonomy" id="5286"/>
    <lineage>
        <taxon>Eukaryota</taxon>
        <taxon>Fungi</taxon>
        <taxon>Dikarya</taxon>
        <taxon>Basidiomycota</taxon>
        <taxon>Pucciniomycotina</taxon>
        <taxon>Microbotryomycetes</taxon>
        <taxon>Sporidiobolales</taxon>
        <taxon>Sporidiobolaceae</taxon>
        <taxon>Rhodotorula</taxon>
    </lineage>
</organism>
<feature type="compositionally biased region" description="Basic and acidic residues" evidence="1">
    <location>
        <begin position="220"/>
        <end position="229"/>
    </location>
</feature>
<feature type="compositionally biased region" description="Low complexity" evidence="1">
    <location>
        <begin position="261"/>
        <end position="282"/>
    </location>
</feature>
<evidence type="ECO:0000256" key="2">
    <source>
        <dbReference type="SAM" id="Phobius"/>
    </source>
</evidence>
<dbReference type="OrthoDB" id="2564232at2759"/>
<feature type="compositionally biased region" description="Low complexity" evidence="1">
    <location>
        <begin position="233"/>
        <end position="251"/>
    </location>
</feature>
<protein>
    <submittedName>
        <fullName evidence="3">RHTO0S05e03026g1_1</fullName>
    </submittedName>
</protein>
<keyword evidence="2" id="KW-0812">Transmembrane</keyword>
<name>A0A061ATB9_RHOTO</name>
<dbReference type="AlphaFoldDB" id="A0A061ATB9"/>
<feature type="region of interest" description="Disordered" evidence="1">
    <location>
        <begin position="220"/>
        <end position="286"/>
    </location>
</feature>
<evidence type="ECO:0000313" key="3">
    <source>
        <dbReference type="EMBL" id="CDR40407.1"/>
    </source>
</evidence>
<reference evidence="3" key="1">
    <citation type="journal article" date="2014" name="Genome Announc.">
        <title>Draft genome sequence of Rhodosporidium toruloides CECT1137, an oleaginous yeast of biotechnological interest.</title>
        <authorList>
            <person name="Morin N."/>
            <person name="Calcas X."/>
            <person name="Devillers H."/>
            <person name="Durrens P."/>
            <person name="Sherman D.J."/>
            <person name="Nicaud J.-M."/>
            <person name="Neuveglise C."/>
        </authorList>
    </citation>
    <scope>NUCLEOTIDE SEQUENCE</scope>
    <source>
        <strain evidence="3">CECT1137</strain>
    </source>
</reference>
<sequence length="412" mass="44870">MEQPQPDPQDPTMAAPPPAAIRPFDTKTDLKLVRYLVGASVMEPSSLANQAALFTPYSLVACLALSHFLITRFTSGYPALIHNYIYPNAPKALNLGSTYGQTLADFLLILPLFIAPPIAILAMFEWRHRNLFEMEMRRTIGEEDLRDIEAYYDVEAEKKAVGGVPKKAAKGESTSRPEERKGFWVLEYDNRLIGAVGLDGRKPGQPLDSVVDHIIASAEASKKEAKKSGDSLSADTVSASAETSATADSSARNLRSRTKQTTPSVSVTPPTPSSGASPTSFTLDPSASLPEGTLHLRRFATSMSFRSAGIEDELLDFVTKYAFASIDSPVEPAKQIVVALRPTVQKSLRKVLERHGFELVPKGSELEVPIVGGPGAAVGKKHAKSIAERLWPLDLDVRTMVLKRSTWEKSQQ</sequence>
<dbReference type="EMBL" id="LK052940">
    <property type="protein sequence ID" value="CDR40407.1"/>
    <property type="molecule type" value="Genomic_DNA"/>
</dbReference>
<accession>A0A061ATB9</accession>